<protein>
    <submittedName>
        <fullName evidence="8">Sphingolipid C4-hydroxylase SUR2</fullName>
    </submittedName>
</protein>
<evidence type="ECO:0000259" key="7">
    <source>
        <dbReference type="Pfam" id="PF04116"/>
    </source>
</evidence>
<feature type="transmembrane region" description="Helical" evidence="6">
    <location>
        <begin position="191"/>
        <end position="215"/>
    </location>
</feature>
<dbReference type="GO" id="GO:0008610">
    <property type="term" value="P:lipid biosynthetic process"/>
    <property type="evidence" value="ECO:0007669"/>
    <property type="project" value="InterPro"/>
</dbReference>
<feature type="domain" description="Fatty acid hydroxylase" evidence="7">
    <location>
        <begin position="202"/>
        <end position="330"/>
    </location>
</feature>
<dbReference type="Pfam" id="PF04116">
    <property type="entry name" value="FA_hydroxylase"/>
    <property type="match status" value="1"/>
</dbReference>
<name>C5G1B2_ARTOC</name>
<dbReference type="AlphaFoldDB" id="C5G1B2"/>
<keyword evidence="9" id="KW-1185">Reference proteome</keyword>
<keyword evidence="4 6" id="KW-0472">Membrane</keyword>
<dbReference type="OrthoDB" id="408954at2759"/>
<dbReference type="HOGENOM" id="CLU_043293_0_1_1"/>
<dbReference type="GO" id="GO:0005789">
    <property type="term" value="C:endoplasmic reticulum membrane"/>
    <property type="evidence" value="ECO:0007669"/>
    <property type="project" value="EnsemblFungi"/>
</dbReference>
<keyword evidence="2 6" id="KW-0812">Transmembrane</keyword>
<dbReference type="PANTHER" id="PTHR11863">
    <property type="entry name" value="STEROL DESATURASE"/>
    <property type="match status" value="1"/>
</dbReference>
<evidence type="ECO:0000313" key="9">
    <source>
        <dbReference type="Proteomes" id="UP000002035"/>
    </source>
</evidence>
<evidence type="ECO:0000256" key="3">
    <source>
        <dbReference type="ARBA" id="ARBA00022989"/>
    </source>
</evidence>
<dbReference type="Proteomes" id="UP000002035">
    <property type="component" value="Unassembled WGS sequence"/>
</dbReference>
<dbReference type="eggNOG" id="KOG0874">
    <property type="taxonomic scope" value="Eukaryota"/>
</dbReference>
<dbReference type="RefSeq" id="XP_002842594.1">
    <property type="nucleotide sequence ID" value="XM_002842548.1"/>
</dbReference>
<evidence type="ECO:0000256" key="5">
    <source>
        <dbReference type="SAM" id="MobiDB-lite"/>
    </source>
</evidence>
<reference evidence="9" key="1">
    <citation type="journal article" date="2012" name="MBio">
        <title>Comparative genome analysis of Trichophyton rubrum and related dermatophytes reveals candidate genes involved in infection.</title>
        <authorList>
            <person name="Martinez D.A."/>
            <person name="Oliver B.G."/>
            <person name="Graeser Y."/>
            <person name="Goldberg J.M."/>
            <person name="Li W."/>
            <person name="Martinez-Rossi N.M."/>
            <person name="Monod M."/>
            <person name="Shelest E."/>
            <person name="Barton R.C."/>
            <person name="Birch E."/>
            <person name="Brakhage A.A."/>
            <person name="Chen Z."/>
            <person name="Gurr S.J."/>
            <person name="Heiman D."/>
            <person name="Heitman J."/>
            <person name="Kosti I."/>
            <person name="Rossi A."/>
            <person name="Saif S."/>
            <person name="Samalova M."/>
            <person name="Saunders C.W."/>
            <person name="Shea T."/>
            <person name="Summerbell R.C."/>
            <person name="Xu J."/>
            <person name="Young S."/>
            <person name="Zeng Q."/>
            <person name="Birren B.W."/>
            <person name="Cuomo C.A."/>
            <person name="White T.C."/>
        </authorList>
    </citation>
    <scope>NUCLEOTIDE SEQUENCE [LARGE SCALE GENOMIC DNA]</scope>
    <source>
        <strain evidence="9">ATCC MYA-4605 / CBS 113480</strain>
    </source>
</reference>
<keyword evidence="3 6" id="KW-1133">Transmembrane helix</keyword>
<dbReference type="InterPro" id="IPR006694">
    <property type="entry name" value="Fatty_acid_hydroxylase"/>
</dbReference>
<dbReference type="GO" id="GO:0005506">
    <property type="term" value="F:iron ion binding"/>
    <property type="evidence" value="ECO:0007669"/>
    <property type="project" value="InterPro"/>
</dbReference>
<proteinExistence type="predicted"/>
<accession>C5G1B2</accession>
<sequence>MFNSSVSELPPLPSYTLTPRQPLISPIPDNATILILPIVAYWALSMAFHWIDVNDYFPQYRLHTPAEILKRNHVSRWEVVRDVIIQQVIQTLFGVLLIFFDQPEFNGREEYDVAVWATRIRIAQRAIPQLMSLIGVDPVGLAAKLSTYPVLAAVVSGGHYPFLTQMITLPSGETATAPAFAAWELAVGHAIYFYLIPVLQFLYAITFVDTWQYFLHRAMHMNKWLYSMLYVPYAFGALYNHPFEGFLLDTAGTGLAFLTCGMTTRQGMWFFTCSTLKTVDDHCGYAFPWDPLQHVTANNAAYHDIHHQSWGIKTNFSQPFFTFWDALLNTRWQGDVTQRYERSRIAAQNMVDQDLANNSPDNDSQQQPQQQETVVVASRVDDDASTRSLLKRSVRKTTNSFSPQSDSLKGLTHRLSGSIQHK</sequence>
<organism evidence="8 9">
    <name type="scientific">Arthroderma otae (strain ATCC MYA-4605 / CBS 113480)</name>
    <name type="common">Microsporum canis</name>
    <dbReference type="NCBI Taxonomy" id="554155"/>
    <lineage>
        <taxon>Eukaryota</taxon>
        <taxon>Fungi</taxon>
        <taxon>Dikarya</taxon>
        <taxon>Ascomycota</taxon>
        <taxon>Pezizomycotina</taxon>
        <taxon>Eurotiomycetes</taxon>
        <taxon>Eurotiomycetidae</taxon>
        <taxon>Onygenales</taxon>
        <taxon>Arthrodermataceae</taxon>
        <taxon>Microsporum</taxon>
    </lineage>
</organism>
<evidence type="ECO:0000256" key="6">
    <source>
        <dbReference type="SAM" id="Phobius"/>
    </source>
</evidence>
<dbReference type="VEuPathDB" id="FungiDB:MCYG_08734"/>
<feature type="compositionally biased region" description="Low complexity" evidence="5">
    <location>
        <begin position="358"/>
        <end position="378"/>
    </location>
</feature>
<evidence type="ECO:0000256" key="2">
    <source>
        <dbReference type="ARBA" id="ARBA00022692"/>
    </source>
</evidence>
<dbReference type="GO" id="GO:0102772">
    <property type="term" value="F:sphingolipid C4-monooxygenase activity"/>
    <property type="evidence" value="ECO:0007669"/>
    <property type="project" value="EnsemblFungi"/>
</dbReference>
<dbReference type="GO" id="GO:0006665">
    <property type="term" value="P:sphingolipid metabolic process"/>
    <property type="evidence" value="ECO:0007669"/>
    <property type="project" value="EnsemblFungi"/>
</dbReference>
<dbReference type="EMBL" id="DS995710">
    <property type="protein sequence ID" value="EEQ28575.1"/>
    <property type="molecule type" value="Genomic_DNA"/>
</dbReference>
<dbReference type="STRING" id="554155.C5G1B2"/>
<feature type="region of interest" description="Disordered" evidence="5">
    <location>
        <begin position="354"/>
        <end position="422"/>
    </location>
</feature>
<dbReference type="GeneID" id="9226549"/>
<evidence type="ECO:0000256" key="4">
    <source>
        <dbReference type="ARBA" id="ARBA00023136"/>
    </source>
</evidence>
<dbReference type="OMA" id="FFIFWDR"/>
<gene>
    <name evidence="8" type="ORF">MCYG_08734</name>
</gene>
<feature type="transmembrane region" description="Helical" evidence="6">
    <location>
        <begin position="31"/>
        <end position="51"/>
    </location>
</feature>
<feature type="compositionally biased region" description="Polar residues" evidence="5">
    <location>
        <begin position="396"/>
        <end position="407"/>
    </location>
</feature>
<evidence type="ECO:0000256" key="1">
    <source>
        <dbReference type="ARBA" id="ARBA00004370"/>
    </source>
</evidence>
<comment type="subcellular location">
    <subcellularLocation>
        <location evidence="1">Membrane</location>
    </subcellularLocation>
</comment>
<evidence type="ECO:0000313" key="8">
    <source>
        <dbReference type="EMBL" id="EEQ28575.1"/>
    </source>
</evidence>
<dbReference type="InterPro" id="IPR050307">
    <property type="entry name" value="Sterol_Desaturase_Related"/>
</dbReference>